<evidence type="ECO:0000256" key="5">
    <source>
        <dbReference type="ARBA" id="ARBA00023139"/>
    </source>
</evidence>
<keyword evidence="5" id="KW-0564">Palmitate</keyword>
<reference evidence="9 10" key="2">
    <citation type="submission" date="2020-08" db="EMBL/GenBank/DDBJ databases">
        <title>The Agave Microbiome: Exploring the role of microbial communities in plant adaptations to desert environments.</title>
        <authorList>
            <person name="Partida-Martinez L.P."/>
        </authorList>
    </citation>
    <scope>NUCLEOTIDE SEQUENCE [LARGE SCALE GENOMIC DNA]</scope>
    <source>
        <strain evidence="9 10">AS3.13</strain>
    </source>
</reference>
<evidence type="ECO:0000313" key="11">
    <source>
        <dbReference type="Proteomes" id="UP000560131"/>
    </source>
</evidence>
<evidence type="ECO:0000256" key="6">
    <source>
        <dbReference type="ARBA" id="ARBA00023288"/>
    </source>
</evidence>
<comment type="caution">
    <text evidence="9">The sequence shown here is derived from an EMBL/GenBank/DDBJ whole genome shotgun (WGS) entry which is preliminary data.</text>
</comment>
<dbReference type="Proteomes" id="UP000522313">
    <property type="component" value="Unassembled WGS sequence"/>
</dbReference>
<evidence type="ECO:0000313" key="10">
    <source>
        <dbReference type="Proteomes" id="UP000522313"/>
    </source>
</evidence>
<evidence type="ECO:0000256" key="7">
    <source>
        <dbReference type="SAM" id="SignalP"/>
    </source>
</evidence>
<dbReference type="RefSeq" id="WP_184033410.1">
    <property type="nucleotide sequence ID" value="NZ_BAABAR010000007.1"/>
</dbReference>
<dbReference type="EMBL" id="JACIJN010000002">
    <property type="protein sequence ID" value="MBB5724906.1"/>
    <property type="molecule type" value="Genomic_DNA"/>
</dbReference>
<dbReference type="Pfam" id="PF08085">
    <property type="entry name" value="Entericidin"/>
    <property type="match status" value="1"/>
</dbReference>
<keyword evidence="2" id="KW-1003">Cell membrane</keyword>
<dbReference type="InterPro" id="IPR012556">
    <property type="entry name" value="Entericidin"/>
</dbReference>
<evidence type="ECO:0000313" key="9">
    <source>
        <dbReference type="EMBL" id="MBB6503117.1"/>
    </source>
</evidence>
<evidence type="ECO:0000313" key="8">
    <source>
        <dbReference type="EMBL" id="MBB5724906.1"/>
    </source>
</evidence>
<dbReference type="EMBL" id="JACHBT010000001">
    <property type="protein sequence ID" value="MBB6503117.1"/>
    <property type="molecule type" value="Genomic_DNA"/>
</dbReference>
<dbReference type="Proteomes" id="UP000560131">
    <property type="component" value="Unassembled WGS sequence"/>
</dbReference>
<dbReference type="AlphaFoldDB" id="A0A7X0ML03"/>
<keyword evidence="6" id="KW-0449">Lipoprotein</keyword>
<dbReference type="GO" id="GO:0009636">
    <property type="term" value="P:response to toxic substance"/>
    <property type="evidence" value="ECO:0007669"/>
    <property type="project" value="InterPro"/>
</dbReference>
<reference evidence="8 11" key="1">
    <citation type="submission" date="2020-08" db="EMBL/GenBank/DDBJ databases">
        <title>Genomic Encyclopedia of Type Strains, Phase IV (KMG-IV): sequencing the most valuable type-strain genomes for metagenomic binning, comparative biology and taxonomic classification.</title>
        <authorList>
            <person name="Goeker M."/>
        </authorList>
    </citation>
    <scope>NUCLEOTIDE SEQUENCE [LARGE SCALE GENOMIC DNA]</scope>
    <source>
        <strain evidence="8 11">DSM 101535</strain>
    </source>
</reference>
<evidence type="ECO:0000256" key="4">
    <source>
        <dbReference type="ARBA" id="ARBA00023136"/>
    </source>
</evidence>
<dbReference type="PROSITE" id="PS51257">
    <property type="entry name" value="PROKAR_LIPOPROTEIN"/>
    <property type="match status" value="1"/>
</dbReference>
<evidence type="ECO:0000256" key="2">
    <source>
        <dbReference type="ARBA" id="ARBA00022475"/>
    </source>
</evidence>
<evidence type="ECO:0000256" key="1">
    <source>
        <dbReference type="ARBA" id="ARBA00010296"/>
    </source>
</evidence>
<evidence type="ECO:0000256" key="3">
    <source>
        <dbReference type="ARBA" id="ARBA00022729"/>
    </source>
</evidence>
<dbReference type="GO" id="GO:0016020">
    <property type="term" value="C:membrane"/>
    <property type="evidence" value="ECO:0007669"/>
    <property type="project" value="InterPro"/>
</dbReference>
<keyword evidence="4" id="KW-0472">Membrane</keyword>
<reference evidence="9 10" key="3">
    <citation type="submission" date="2020-08" db="EMBL/GenBank/DDBJ databases">
        <authorList>
            <person name="Partida-Martinez L."/>
            <person name="Huntemann M."/>
            <person name="Clum A."/>
            <person name="Wang J."/>
            <person name="Palaniappan K."/>
            <person name="Ritter S."/>
            <person name="Chen I.-M."/>
            <person name="Stamatis D."/>
            <person name="Reddy T."/>
            <person name="O'Malley R."/>
            <person name="Daum C."/>
            <person name="Shapiro N."/>
            <person name="Ivanova N."/>
            <person name="Kyrpides N."/>
            <person name="Woyke T."/>
        </authorList>
    </citation>
    <scope>NUCLEOTIDE SEQUENCE [LARGE SCALE GENOMIC DNA]</scope>
    <source>
        <strain evidence="9 10">AS3.13</strain>
    </source>
</reference>
<feature type="chain" id="PRO_5044441134" evidence="7">
    <location>
        <begin position="26"/>
        <end position="44"/>
    </location>
</feature>
<feature type="signal peptide" evidence="7">
    <location>
        <begin position="1"/>
        <end position="25"/>
    </location>
</feature>
<gene>
    <name evidence="9" type="ORF">F4693_000066</name>
    <name evidence="8" type="ORF">FHS97_000814</name>
</gene>
<protein>
    <submittedName>
        <fullName evidence="8 9">Small secreted protein</fullName>
    </submittedName>
</protein>
<keyword evidence="3 7" id="KW-0732">Signal</keyword>
<keyword evidence="11" id="KW-1185">Reference proteome</keyword>
<proteinExistence type="inferred from homology"/>
<comment type="similarity">
    <text evidence="1">Belongs to the EcnA/EcnB lipoprotein family.</text>
</comment>
<sequence>MTRTIALAAATFAMLALSACNTVHGAGKDLSSAGKTVTKASGEK</sequence>
<name>A0A7X0ML03_9SPHN</name>
<accession>A0A7X0ML03</accession>
<organism evidence="9 10">
    <name type="scientific">Sphingomonas endophytica</name>
    <dbReference type="NCBI Taxonomy" id="869719"/>
    <lineage>
        <taxon>Bacteria</taxon>
        <taxon>Pseudomonadati</taxon>
        <taxon>Pseudomonadota</taxon>
        <taxon>Alphaproteobacteria</taxon>
        <taxon>Sphingomonadales</taxon>
        <taxon>Sphingomonadaceae</taxon>
        <taxon>Sphingomonas</taxon>
    </lineage>
</organism>